<gene>
    <name evidence="2" type="ORF">NDU88_005588</name>
</gene>
<organism evidence="2 3">
    <name type="scientific">Pleurodeles waltl</name>
    <name type="common">Iberian ribbed newt</name>
    <dbReference type="NCBI Taxonomy" id="8319"/>
    <lineage>
        <taxon>Eukaryota</taxon>
        <taxon>Metazoa</taxon>
        <taxon>Chordata</taxon>
        <taxon>Craniata</taxon>
        <taxon>Vertebrata</taxon>
        <taxon>Euteleostomi</taxon>
        <taxon>Amphibia</taxon>
        <taxon>Batrachia</taxon>
        <taxon>Caudata</taxon>
        <taxon>Salamandroidea</taxon>
        <taxon>Salamandridae</taxon>
        <taxon>Pleurodelinae</taxon>
        <taxon>Pleurodeles</taxon>
    </lineage>
</organism>
<accession>A0AAV7MF23</accession>
<name>A0AAV7MF23_PLEWA</name>
<feature type="region of interest" description="Disordered" evidence="1">
    <location>
        <begin position="12"/>
        <end position="145"/>
    </location>
</feature>
<reference evidence="2" key="1">
    <citation type="journal article" date="2022" name="bioRxiv">
        <title>Sequencing and chromosome-scale assembly of the giantPleurodeles waltlgenome.</title>
        <authorList>
            <person name="Brown T."/>
            <person name="Elewa A."/>
            <person name="Iarovenko S."/>
            <person name="Subramanian E."/>
            <person name="Araus A.J."/>
            <person name="Petzold A."/>
            <person name="Susuki M."/>
            <person name="Suzuki K.-i.T."/>
            <person name="Hayashi T."/>
            <person name="Toyoda A."/>
            <person name="Oliveira C."/>
            <person name="Osipova E."/>
            <person name="Leigh N.D."/>
            <person name="Simon A."/>
            <person name="Yun M.H."/>
        </authorList>
    </citation>
    <scope>NUCLEOTIDE SEQUENCE</scope>
    <source>
        <strain evidence="2">20211129_DDA</strain>
        <tissue evidence="2">Liver</tissue>
    </source>
</reference>
<evidence type="ECO:0000313" key="2">
    <source>
        <dbReference type="EMBL" id="KAJ1100503.1"/>
    </source>
</evidence>
<dbReference type="AlphaFoldDB" id="A0AAV7MF23"/>
<evidence type="ECO:0000256" key="1">
    <source>
        <dbReference type="SAM" id="MobiDB-lite"/>
    </source>
</evidence>
<keyword evidence="3" id="KW-1185">Reference proteome</keyword>
<protein>
    <submittedName>
        <fullName evidence="2">Uncharacterized protein</fullName>
    </submittedName>
</protein>
<evidence type="ECO:0000313" key="3">
    <source>
        <dbReference type="Proteomes" id="UP001066276"/>
    </source>
</evidence>
<sequence length="211" mass="22273">MGPVRFSLRVAVSALPQRPTLSSPSEASGLPAVRALPRPGHDIRPVALPGVPLQSSRSTRRSGQPGGPGPGLQPPRQHTNHQGPRGAPQPARQVRTRRKSSGSASRSSQQPPTSAGQQGAAAHRGPVRARPPATPGSTPKAIRGHLRVPKRRLAAPHRGLYLPQHGLVYWLTGGIDSGRILAPTEPQDYASAMLVQLATPQNAIYPTKGQM</sequence>
<proteinExistence type="predicted"/>
<feature type="compositionally biased region" description="Low complexity" evidence="1">
    <location>
        <begin position="54"/>
        <end position="63"/>
    </location>
</feature>
<dbReference type="EMBL" id="JANPWB010000014">
    <property type="protein sequence ID" value="KAJ1100503.1"/>
    <property type="molecule type" value="Genomic_DNA"/>
</dbReference>
<comment type="caution">
    <text evidence="2">The sequence shown here is derived from an EMBL/GenBank/DDBJ whole genome shotgun (WGS) entry which is preliminary data.</text>
</comment>
<dbReference type="Proteomes" id="UP001066276">
    <property type="component" value="Chromosome 10"/>
</dbReference>